<feature type="domain" description="Condensin complex subunit 1 C-terminal" evidence="18">
    <location>
        <begin position="1005"/>
        <end position="1171"/>
    </location>
</feature>
<dbReference type="OrthoDB" id="436262at2759"/>
<evidence type="ECO:0000256" key="3">
    <source>
        <dbReference type="ARBA" id="ARBA00004496"/>
    </source>
</evidence>
<dbReference type="Pfam" id="PF12717">
    <property type="entry name" value="Cnd1"/>
    <property type="match status" value="1"/>
</dbReference>
<evidence type="ECO:0000256" key="10">
    <source>
        <dbReference type="ARBA" id="ARBA00022776"/>
    </source>
</evidence>
<evidence type="ECO:0000256" key="4">
    <source>
        <dbReference type="ARBA" id="ARBA00009606"/>
    </source>
</evidence>
<dbReference type="InterPro" id="IPR024324">
    <property type="entry name" value="Condensin_cplx_su1_N"/>
</dbReference>
<evidence type="ECO:0000313" key="21">
    <source>
        <dbReference type="Proteomes" id="UP000579406"/>
    </source>
</evidence>
<dbReference type="Proteomes" id="UP000579406">
    <property type="component" value="Unassembled WGS sequence"/>
</dbReference>
<gene>
    <name evidence="20" type="primary">Ncapd2</name>
    <name evidence="20" type="ORF">CHLAEN_R09816</name>
</gene>
<evidence type="ECO:0000256" key="9">
    <source>
        <dbReference type="ARBA" id="ARBA00022618"/>
    </source>
</evidence>
<keyword evidence="11" id="KW-0226">DNA condensation</keyword>
<keyword evidence="8" id="KW-0597">Phosphoprotein</keyword>
<feature type="region of interest" description="Disordered" evidence="17">
    <location>
        <begin position="506"/>
        <end position="526"/>
    </location>
</feature>
<evidence type="ECO:0000259" key="19">
    <source>
        <dbReference type="Pfam" id="PF12922"/>
    </source>
</evidence>
<keyword evidence="6" id="KW-0158">Chromosome</keyword>
<evidence type="ECO:0000256" key="5">
    <source>
        <dbReference type="ARBA" id="ARBA00016064"/>
    </source>
</evidence>
<feature type="non-terminal residue" evidence="20">
    <location>
        <position position="1343"/>
    </location>
</feature>
<dbReference type="InterPro" id="IPR011989">
    <property type="entry name" value="ARM-like"/>
</dbReference>
<comment type="caution">
    <text evidence="20">The sequence shown here is derived from an EMBL/GenBank/DDBJ whole genome shotgun (WGS) entry which is preliminary data.</text>
</comment>
<dbReference type="InterPro" id="IPR032682">
    <property type="entry name" value="Cnd1_C"/>
</dbReference>
<dbReference type="Pfam" id="PF12922">
    <property type="entry name" value="Cnd1_N"/>
    <property type="match status" value="1"/>
</dbReference>
<evidence type="ECO:0000256" key="11">
    <source>
        <dbReference type="ARBA" id="ARBA00023067"/>
    </source>
</evidence>
<dbReference type="PANTHER" id="PTHR14222">
    <property type="entry name" value="CONDENSIN"/>
    <property type="match status" value="1"/>
</dbReference>
<dbReference type="PIRSF" id="PIRSF017127">
    <property type="entry name" value="Condensin_D2"/>
    <property type="match status" value="1"/>
</dbReference>
<accession>A0A7K9U941</accession>
<feature type="non-terminal residue" evidence="20">
    <location>
        <position position="1"/>
    </location>
</feature>
<evidence type="ECO:0000259" key="18">
    <source>
        <dbReference type="Pfam" id="PF12717"/>
    </source>
</evidence>
<evidence type="ECO:0000256" key="14">
    <source>
        <dbReference type="ARBA" id="ARBA00075131"/>
    </source>
</evidence>
<protein>
    <recommendedName>
        <fullName evidence="5">Condensin complex subunit 1</fullName>
    </recommendedName>
    <alternativeName>
        <fullName evidence="16">Chromosome condensation-related SMC-associated protein 1</fullName>
    </alternativeName>
    <alternativeName>
        <fullName evidence="15">Chromosome-associated protein D2</fullName>
    </alternativeName>
    <alternativeName>
        <fullName evidence="14">Non-SMC condensin I complex subunit D2</fullName>
    </alternativeName>
</protein>
<comment type="subcellular location">
    <subcellularLocation>
        <location evidence="2">Chromosome</location>
    </subcellularLocation>
    <subcellularLocation>
        <location evidence="3">Cytoplasm</location>
    </subcellularLocation>
    <subcellularLocation>
        <location evidence="1">Nucleus</location>
    </subcellularLocation>
</comment>
<feature type="compositionally biased region" description="Acidic residues" evidence="17">
    <location>
        <begin position="1308"/>
        <end position="1319"/>
    </location>
</feature>
<feature type="region of interest" description="Disordered" evidence="17">
    <location>
        <begin position="889"/>
        <end position="911"/>
    </location>
</feature>
<dbReference type="GO" id="GO:0005634">
    <property type="term" value="C:nucleus"/>
    <property type="evidence" value="ECO:0007669"/>
    <property type="project" value="UniProtKB-SubCell"/>
</dbReference>
<keyword evidence="13" id="KW-0131">Cell cycle</keyword>
<dbReference type="PANTHER" id="PTHR14222:SF2">
    <property type="entry name" value="CONDENSIN COMPLEX SUBUNIT 1"/>
    <property type="match status" value="1"/>
</dbReference>
<dbReference type="InterPro" id="IPR026971">
    <property type="entry name" value="CND1/NCAPD3"/>
</dbReference>
<keyword evidence="7" id="KW-0963">Cytoplasm</keyword>
<dbReference type="GO" id="GO:0051301">
    <property type="term" value="P:cell division"/>
    <property type="evidence" value="ECO:0007669"/>
    <property type="project" value="UniProtKB-KW"/>
</dbReference>
<evidence type="ECO:0000256" key="7">
    <source>
        <dbReference type="ARBA" id="ARBA00022490"/>
    </source>
</evidence>
<keyword evidence="12" id="KW-0539">Nucleus</keyword>
<name>A0A7K9U941_9AVES</name>
<evidence type="ECO:0000256" key="16">
    <source>
        <dbReference type="ARBA" id="ARBA00081485"/>
    </source>
</evidence>
<evidence type="ECO:0000256" key="15">
    <source>
        <dbReference type="ARBA" id="ARBA00080470"/>
    </source>
</evidence>
<dbReference type="GO" id="GO:0000779">
    <property type="term" value="C:condensed chromosome, centromeric region"/>
    <property type="evidence" value="ECO:0007669"/>
    <property type="project" value="TreeGrafter"/>
</dbReference>
<dbReference type="GO" id="GO:0000796">
    <property type="term" value="C:condensin complex"/>
    <property type="evidence" value="ECO:0007669"/>
    <property type="project" value="TreeGrafter"/>
</dbReference>
<dbReference type="InterPro" id="IPR007673">
    <property type="entry name" value="Condensin_cplx_su1"/>
</dbReference>
<evidence type="ECO:0000256" key="6">
    <source>
        <dbReference type="ARBA" id="ARBA00022454"/>
    </source>
</evidence>
<feature type="compositionally biased region" description="Basic and acidic residues" evidence="17">
    <location>
        <begin position="1320"/>
        <end position="1329"/>
    </location>
</feature>
<dbReference type="GO" id="GO:0010032">
    <property type="term" value="P:meiotic chromosome condensation"/>
    <property type="evidence" value="ECO:0007669"/>
    <property type="project" value="TreeGrafter"/>
</dbReference>
<comment type="similarity">
    <text evidence="4">Belongs to the CND1 (condensin subunit 1) family.</text>
</comment>
<dbReference type="GO" id="GO:0007076">
    <property type="term" value="P:mitotic chromosome condensation"/>
    <property type="evidence" value="ECO:0007669"/>
    <property type="project" value="InterPro"/>
</dbReference>
<evidence type="ECO:0000256" key="13">
    <source>
        <dbReference type="ARBA" id="ARBA00023306"/>
    </source>
</evidence>
<feature type="domain" description="Condensin complex subunit 1 N-terminal" evidence="19">
    <location>
        <begin position="11"/>
        <end position="173"/>
    </location>
</feature>
<dbReference type="Gene3D" id="1.25.10.10">
    <property type="entry name" value="Leucine-rich Repeat Variant"/>
    <property type="match status" value="2"/>
</dbReference>
<dbReference type="SUPFAM" id="SSF48371">
    <property type="entry name" value="ARM repeat"/>
    <property type="match status" value="1"/>
</dbReference>
<feature type="compositionally biased region" description="Basic residues" evidence="17">
    <location>
        <begin position="890"/>
        <end position="901"/>
    </location>
</feature>
<dbReference type="FunFam" id="1.25.10.10:FF:000695">
    <property type="entry name" value="Condensin complex subunit 1"/>
    <property type="match status" value="1"/>
</dbReference>
<evidence type="ECO:0000313" key="20">
    <source>
        <dbReference type="EMBL" id="NXI56920.1"/>
    </source>
</evidence>
<dbReference type="EMBL" id="VWZY01009146">
    <property type="protein sequence ID" value="NXI56920.1"/>
    <property type="molecule type" value="Genomic_DNA"/>
</dbReference>
<evidence type="ECO:0000256" key="2">
    <source>
        <dbReference type="ARBA" id="ARBA00004286"/>
    </source>
</evidence>
<sequence>LSSHFQAAGTALKEDALELMMQVVSNHSNELSAILGDSELSHADRAAHLNALKMNCYLLAGLVDAFEMETYKSSLLEMDPGGKKKNRAKASGSLWEEEREPLLRLLTQLLQLDLRQLWGGLAVEEEFVNLVTETCYRIMENPGINLQKYRATREAVTHLLAAALTHYDHMFNATLKITQMLQHFEHVAPMFAQSVSLWATEYGLKSLVGELLREIGQKCPQDLARDASGVKGYATFITELAEQIPALVLSNLSVLVHHLDGESYMMRNAILAAVAEVLVQVLNGDQLEEAARGTRDQFLTMLQAHVCDVNSFVRSRVLQLFTRIVQHKALPLTQFQAVVSLAVGRLKDKSVVVVKNAIQLLAAFLSNNPFSSKLSCTDLAEPLKKEVQKLQEMRDRSRSTAAPVITPEEEWEAMLPEVRAATQQLFQPLQEEEEEEEEVLEIEETVESTLEQITGLLRKLNYKSAARLTQKALCCFQGKEPFNGPMGENKEATILGILKRLYTGSYPGENSEDPSNGSSSLETEEVVLEEQPQTELVKQKMLVQYLQDAYDFSAKITDALSLISKMMYESCVSVVQEAIEFFVTVLQFGVPQALVGVRRMLPLVWSKEPGVKEAVLSAYRRLYLSPSGDTERARAQSLVQSLSLIMMDASLATIQCLEEIVSEFVQKDEIKPAVIQLLWERFTEKSQCSSLERRAAVILLGMMARGKPEIIGSNLDVLVTVGLSEKVCEDYHLAQEVCNAISKLASNPKPELGKTNAPFRLPQNHVLFGCLSAAVSKGFAQPSNHWIPFMEAAVTLIYQLAEGPEEICACILQDCSQQALEKLQEADGQKDDRELSPSRISDGASSLPTFLLMHLVSLVGQVALQQVVYLEVSVTAELRRRRILREEKTKKHSLGSTKKNRPQSTGNETTMEEELGLVGASADDTEAELIRSICETELLDGKHLFPAFVPLVLKICNNPGLSSDPALSAAAALTLGKLCMVSSEFCDSHLRLLFTMMEKSTLPGVRSNLIIAAGDLAIRFPNLVEPWTSHLYARLRDPCPRVRETAGLVMTHLILKDMVKVKGQVSEMATLLIDPEDAIVGVAQNFFRELSNKAKPYSAQGNAIYNLLPDIISHLSDPNCGTEEESFHTIMRHLFSYITKDKQTESLVEKLCQRFRTARTERQYWDLSYCLTLLPLSERGLHKLQDNFDCFADKLQDPVVYNCFQTVLVRFRRANSKPEIKALAEELEQKLSACHNRGLDSAETCQEGSGAPVAEPAKQKPTASSPHRPLSTANRDEDFVTPQPRNLRSRKRARKRPPPKKAIITFSSDEENSSEEDLSAELREDETPKKTTPITRSSARRLR</sequence>
<feature type="compositionally biased region" description="Basic residues" evidence="17">
    <location>
        <begin position="1287"/>
        <end position="1299"/>
    </location>
</feature>
<feature type="region of interest" description="Disordered" evidence="17">
    <location>
        <begin position="1241"/>
        <end position="1343"/>
    </location>
</feature>
<evidence type="ECO:0000256" key="17">
    <source>
        <dbReference type="SAM" id="MobiDB-lite"/>
    </source>
</evidence>
<reference evidence="20 21" key="1">
    <citation type="submission" date="2019-09" db="EMBL/GenBank/DDBJ databases">
        <title>Bird 10,000 Genomes (B10K) Project - Family phase.</title>
        <authorList>
            <person name="Zhang G."/>
        </authorList>
    </citation>
    <scope>NUCLEOTIDE SEQUENCE [LARGE SCALE GENOMIC DNA]</scope>
    <source>
        <strain evidence="20">B10K-DU-001-61</strain>
        <tissue evidence="20">Muscle</tissue>
    </source>
</reference>
<evidence type="ECO:0000256" key="1">
    <source>
        <dbReference type="ARBA" id="ARBA00004123"/>
    </source>
</evidence>
<dbReference type="GO" id="GO:0005737">
    <property type="term" value="C:cytoplasm"/>
    <property type="evidence" value="ECO:0007669"/>
    <property type="project" value="UniProtKB-SubCell"/>
</dbReference>
<keyword evidence="10" id="KW-0498">Mitosis</keyword>
<evidence type="ECO:0000256" key="8">
    <source>
        <dbReference type="ARBA" id="ARBA00022553"/>
    </source>
</evidence>
<evidence type="ECO:0000256" key="12">
    <source>
        <dbReference type="ARBA" id="ARBA00023242"/>
    </source>
</evidence>
<keyword evidence="9" id="KW-0132">Cell division</keyword>
<proteinExistence type="inferred from homology"/>
<dbReference type="InterPro" id="IPR016024">
    <property type="entry name" value="ARM-type_fold"/>
</dbReference>
<keyword evidence="21" id="KW-1185">Reference proteome</keyword>
<dbReference type="GO" id="GO:0042393">
    <property type="term" value="F:histone binding"/>
    <property type="evidence" value="ECO:0007669"/>
    <property type="project" value="TreeGrafter"/>
</dbReference>
<organism evidence="20 21">
    <name type="scientific">Chloroceryle aenea</name>
    <name type="common">American pygmy kingfisher</name>
    <dbReference type="NCBI Taxonomy" id="176938"/>
    <lineage>
        <taxon>Eukaryota</taxon>
        <taxon>Metazoa</taxon>
        <taxon>Chordata</taxon>
        <taxon>Craniata</taxon>
        <taxon>Vertebrata</taxon>
        <taxon>Euteleostomi</taxon>
        <taxon>Archelosauria</taxon>
        <taxon>Archosauria</taxon>
        <taxon>Dinosauria</taxon>
        <taxon>Saurischia</taxon>
        <taxon>Theropoda</taxon>
        <taxon>Coelurosauria</taxon>
        <taxon>Aves</taxon>
        <taxon>Neognathae</taxon>
        <taxon>Neoaves</taxon>
        <taxon>Telluraves</taxon>
        <taxon>Coraciimorphae</taxon>
        <taxon>Coraciiformes</taxon>
        <taxon>Cerylidae</taxon>
        <taxon>Chloroceryle</taxon>
    </lineage>
</organism>